<proteinExistence type="predicted"/>
<protein>
    <submittedName>
        <fullName evidence="1">Uncharacterized protein</fullName>
    </submittedName>
</protein>
<dbReference type="HOGENOM" id="CLU_3235646_0_0_5"/>
<dbReference type="AlphaFoldDB" id="S9Q7D7"/>
<organism evidence="1 2">
    <name type="scientific">Litoreibacter arenae DSM 19593</name>
    <dbReference type="NCBI Taxonomy" id="1123360"/>
    <lineage>
        <taxon>Bacteria</taxon>
        <taxon>Pseudomonadati</taxon>
        <taxon>Pseudomonadota</taxon>
        <taxon>Alphaproteobacteria</taxon>
        <taxon>Rhodobacterales</taxon>
        <taxon>Roseobacteraceae</taxon>
        <taxon>Litoreibacter</taxon>
    </lineage>
</organism>
<sequence length="43" mass="5047">MVVIGCDAENLKLWADFVEKLMLDRLLIGWFNSLNECRFLSSR</sequence>
<reference evidence="2" key="1">
    <citation type="journal article" date="2013" name="Stand. Genomic Sci.">
        <title>Genome sequence of the Litoreibacter arenae type strain (DSM 19593(T)), a member of the Roseobacter clade isolated from sea sand.</title>
        <authorList>
            <person name="Riedel T."/>
            <person name="Fiebig A."/>
            <person name="Petersen J."/>
            <person name="Gronow S."/>
            <person name="Kyrpides N.C."/>
            <person name="Goker M."/>
            <person name="Klenk H.P."/>
        </authorList>
    </citation>
    <scope>NUCLEOTIDE SEQUENCE [LARGE SCALE GENOMIC DNA]</scope>
    <source>
        <strain evidence="2">DSM 19593</strain>
    </source>
</reference>
<name>S9Q7D7_9RHOB</name>
<dbReference type="EMBL" id="AONI01000015">
    <property type="protein sequence ID" value="EPX77301.1"/>
    <property type="molecule type" value="Genomic_DNA"/>
</dbReference>
<dbReference type="Proteomes" id="UP000015351">
    <property type="component" value="Unassembled WGS sequence"/>
</dbReference>
<comment type="caution">
    <text evidence="1">The sequence shown here is derived from an EMBL/GenBank/DDBJ whole genome shotgun (WGS) entry which is preliminary data.</text>
</comment>
<evidence type="ECO:0000313" key="1">
    <source>
        <dbReference type="EMBL" id="EPX77301.1"/>
    </source>
</evidence>
<gene>
    <name evidence="1" type="ORF">thalar_03023</name>
</gene>
<dbReference type="STRING" id="1123360.thalar_03023"/>
<accession>S9Q7D7</accession>
<evidence type="ECO:0000313" key="2">
    <source>
        <dbReference type="Proteomes" id="UP000015351"/>
    </source>
</evidence>
<keyword evidence="2" id="KW-1185">Reference proteome</keyword>